<name>A0ABM9N582_9LACO</name>
<sequence>MASSKSVFNDKQRMLRLYSVLISRGALSIDQIEDMFFVGRKTVQRDINEIREFLKDLQVGEDIQSEVVFDRQCKKYRLTERDHLFTVFDKINAIDEGEDFRI</sequence>
<organism evidence="1 2">
    <name type="scientific">Eupransor demetentiae</name>
    <dbReference type="NCBI Taxonomy" id="3109584"/>
    <lineage>
        <taxon>Bacteria</taxon>
        <taxon>Bacillati</taxon>
        <taxon>Bacillota</taxon>
        <taxon>Bacilli</taxon>
        <taxon>Lactobacillales</taxon>
        <taxon>Lactobacillaceae</taxon>
        <taxon>Eupransor</taxon>
    </lineage>
</organism>
<reference evidence="1 2" key="1">
    <citation type="submission" date="2024-01" db="EMBL/GenBank/DDBJ databases">
        <authorList>
            <person name="Botero Cardona J."/>
        </authorList>
    </citation>
    <scope>NUCLEOTIDE SEQUENCE [LARGE SCALE GENOMIC DNA]</scope>
    <source>
        <strain evidence="1 2">LMG 33000</strain>
    </source>
</reference>
<evidence type="ECO:0000313" key="2">
    <source>
        <dbReference type="Proteomes" id="UP001314241"/>
    </source>
</evidence>
<evidence type="ECO:0008006" key="3">
    <source>
        <dbReference type="Google" id="ProtNLM"/>
    </source>
</evidence>
<dbReference type="EMBL" id="CAWVOH010000002">
    <property type="protein sequence ID" value="CAK8054314.1"/>
    <property type="molecule type" value="Genomic_DNA"/>
</dbReference>
<proteinExistence type="predicted"/>
<dbReference type="InterPro" id="IPR036388">
    <property type="entry name" value="WH-like_DNA-bd_sf"/>
</dbReference>
<keyword evidence="2" id="KW-1185">Reference proteome</keyword>
<dbReference type="Gene3D" id="1.10.10.10">
    <property type="entry name" value="Winged helix-like DNA-binding domain superfamily/Winged helix DNA-binding domain"/>
    <property type="match status" value="1"/>
</dbReference>
<dbReference type="Proteomes" id="UP001314241">
    <property type="component" value="Unassembled WGS sequence"/>
</dbReference>
<evidence type="ECO:0000313" key="1">
    <source>
        <dbReference type="EMBL" id="CAK8054314.1"/>
    </source>
</evidence>
<accession>A0ABM9N582</accession>
<comment type="caution">
    <text evidence="1">The sequence shown here is derived from an EMBL/GenBank/DDBJ whole genome shotgun (WGS) entry which is preliminary data.</text>
</comment>
<dbReference type="RefSeq" id="WP_349641867.1">
    <property type="nucleotide sequence ID" value="NZ_CAWVOH010000002.1"/>
</dbReference>
<gene>
    <name evidence="1" type="ORF">R54876_GBNLAHCA_00878</name>
</gene>
<protein>
    <recommendedName>
        <fullName evidence="3">Kinase</fullName>
    </recommendedName>
</protein>